<dbReference type="EMBL" id="MU277203">
    <property type="protein sequence ID" value="KAI0063384.1"/>
    <property type="molecule type" value="Genomic_DNA"/>
</dbReference>
<keyword evidence="2" id="KW-1185">Reference proteome</keyword>
<protein>
    <submittedName>
        <fullName evidence="1">Uncharacterized protein</fullName>
    </submittedName>
</protein>
<sequence length="123" mass="13363">MQECGSVEFLNTLHRVHLPLGTSWNLLGTAERMLGHLSVVTCGTPLCTLTPAHFDLPILALAASQLDERLAGALLRLNLPRGPCAVQAQYCSPPSHIRPLIFPPRMGRIASPCRFPLGTAWLT</sequence>
<organism evidence="1 2">
    <name type="scientific">Artomyces pyxidatus</name>
    <dbReference type="NCBI Taxonomy" id="48021"/>
    <lineage>
        <taxon>Eukaryota</taxon>
        <taxon>Fungi</taxon>
        <taxon>Dikarya</taxon>
        <taxon>Basidiomycota</taxon>
        <taxon>Agaricomycotina</taxon>
        <taxon>Agaricomycetes</taxon>
        <taxon>Russulales</taxon>
        <taxon>Auriscalpiaceae</taxon>
        <taxon>Artomyces</taxon>
    </lineage>
</organism>
<evidence type="ECO:0000313" key="1">
    <source>
        <dbReference type="EMBL" id="KAI0063384.1"/>
    </source>
</evidence>
<proteinExistence type="predicted"/>
<reference evidence="1" key="1">
    <citation type="submission" date="2021-03" db="EMBL/GenBank/DDBJ databases">
        <authorList>
            <consortium name="DOE Joint Genome Institute"/>
            <person name="Ahrendt S."/>
            <person name="Looney B.P."/>
            <person name="Miyauchi S."/>
            <person name="Morin E."/>
            <person name="Drula E."/>
            <person name="Courty P.E."/>
            <person name="Chicoki N."/>
            <person name="Fauchery L."/>
            <person name="Kohler A."/>
            <person name="Kuo A."/>
            <person name="Labutti K."/>
            <person name="Pangilinan J."/>
            <person name="Lipzen A."/>
            <person name="Riley R."/>
            <person name="Andreopoulos W."/>
            <person name="He G."/>
            <person name="Johnson J."/>
            <person name="Barry K.W."/>
            <person name="Grigoriev I.V."/>
            <person name="Nagy L."/>
            <person name="Hibbett D."/>
            <person name="Henrissat B."/>
            <person name="Matheny P.B."/>
            <person name="Labbe J."/>
            <person name="Martin F."/>
        </authorList>
    </citation>
    <scope>NUCLEOTIDE SEQUENCE</scope>
    <source>
        <strain evidence="1">HHB10654</strain>
    </source>
</reference>
<evidence type="ECO:0000313" key="2">
    <source>
        <dbReference type="Proteomes" id="UP000814140"/>
    </source>
</evidence>
<gene>
    <name evidence="1" type="ORF">BV25DRAFT_424207</name>
</gene>
<dbReference type="Proteomes" id="UP000814140">
    <property type="component" value="Unassembled WGS sequence"/>
</dbReference>
<reference evidence="1" key="2">
    <citation type="journal article" date="2022" name="New Phytol.">
        <title>Evolutionary transition to the ectomycorrhizal habit in the genomes of a hyperdiverse lineage of mushroom-forming fungi.</title>
        <authorList>
            <person name="Looney B."/>
            <person name="Miyauchi S."/>
            <person name="Morin E."/>
            <person name="Drula E."/>
            <person name="Courty P.E."/>
            <person name="Kohler A."/>
            <person name="Kuo A."/>
            <person name="LaButti K."/>
            <person name="Pangilinan J."/>
            <person name="Lipzen A."/>
            <person name="Riley R."/>
            <person name="Andreopoulos W."/>
            <person name="He G."/>
            <person name="Johnson J."/>
            <person name="Nolan M."/>
            <person name="Tritt A."/>
            <person name="Barry K.W."/>
            <person name="Grigoriev I.V."/>
            <person name="Nagy L.G."/>
            <person name="Hibbett D."/>
            <person name="Henrissat B."/>
            <person name="Matheny P.B."/>
            <person name="Labbe J."/>
            <person name="Martin F.M."/>
        </authorList>
    </citation>
    <scope>NUCLEOTIDE SEQUENCE</scope>
    <source>
        <strain evidence="1">HHB10654</strain>
    </source>
</reference>
<name>A0ACB8T3G7_9AGAM</name>
<comment type="caution">
    <text evidence="1">The sequence shown here is derived from an EMBL/GenBank/DDBJ whole genome shotgun (WGS) entry which is preliminary data.</text>
</comment>
<accession>A0ACB8T3G7</accession>